<sequence length="173" mass="18596">MDVFNSMDSETVLLILQLQIQDSDELFSSCEGKGKGIEGVLSDTQVALNLYREELKRNATIIADRHMTCSLARACQTDGAMLALSYSQEQQETRDREVALRLGGVVAALAITDGVARDEDALDDDTLEKLNALYICAAEDDSGSDSSSDETSMALVPCHSTSGPTRPAKSVSD</sequence>
<feature type="region of interest" description="Disordered" evidence="1">
    <location>
        <begin position="140"/>
        <end position="173"/>
    </location>
</feature>
<reference evidence="2 3" key="1">
    <citation type="journal article" date="2024" name="Commun. Biol.">
        <title>Comparative genomic analysis of thermophilic fungi reveals convergent evolutionary adaptations and gene losses.</title>
        <authorList>
            <person name="Steindorff A.S."/>
            <person name="Aguilar-Pontes M.V."/>
            <person name="Robinson A.J."/>
            <person name="Andreopoulos B."/>
            <person name="LaButti K."/>
            <person name="Kuo A."/>
            <person name="Mondo S."/>
            <person name="Riley R."/>
            <person name="Otillar R."/>
            <person name="Haridas S."/>
            <person name="Lipzen A."/>
            <person name="Grimwood J."/>
            <person name="Schmutz J."/>
            <person name="Clum A."/>
            <person name="Reid I.D."/>
            <person name="Moisan M.C."/>
            <person name="Butler G."/>
            <person name="Nguyen T.T.M."/>
            <person name="Dewar K."/>
            <person name="Conant G."/>
            <person name="Drula E."/>
            <person name="Henrissat B."/>
            <person name="Hansel C."/>
            <person name="Singer S."/>
            <person name="Hutchinson M.I."/>
            <person name="de Vries R.P."/>
            <person name="Natvig D.O."/>
            <person name="Powell A.J."/>
            <person name="Tsang A."/>
            <person name="Grigoriev I.V."/>
        </authorList>
    </citation>
    <scope>NUCLEOTIDE SEQUENCE [LARGE SCALE GENOMIC DNA]</scope>
    <source>
        <strain evidence="2 3">CBS 494.80</strain>
    </source>
</reference>
<proteinExistence type="predicted"/>
<keyword evidence="3" id="KW-1185">Reference proteome</keyword>
<dbReference type="Proteomes" id="UP001595075">
    <property type="component" value="Unassembled WGS sequence"/>
</dbReference>
<protein>
    <submittedName>
        <fullName evidence="2">Uncharacterized protein</fullName>
    </submittedName>
</protein>
<comment type="caution">
    <text evidence="2">The sequence shown here is derived from an EMBL/GenBank/DDBJ whole genome shotgun (WGS) entry which is preliminary data.</text>
</comment>
<evidence type="ECO:0000313" key="3">
    <source>
        <dbReference type="Proteomes" id="UP001595075"/>
    </source>
</evidence>
<accession>A0ABR4CTX7</accession>
<gene>
    <name evidence="2" type="ORF">VTL71DRAFT_10624</name>
</gene>
<organism evidence="2 3">
    <name type="scientific">Oculimacula yallundae</name>
    <dbReference type="NCBI Taxonomy" id="86028"/>
    <lineage>
        <taxon>Eukaryota</taxon>
        <taxon>Fungi</taxon>
        <taxon>Dikarya</taxon>
        <taxon>Ascomycota</taxon>
        <taxon>Pezizomycotina</taxon>
        <taxon>Leotiomycetes</taxon>
        <taxon>Helotiales</taxon>
        <taxon>Ploettnerulaceae</taxon>
        <taxon>Oculimacula</taxon>
    </lineage>
</organism>
<name>A0ABR4CTX7_9HELO</name>
<evidence type="ECO:0000256" key="1">
    <source>
        <dbReference type="SAM" id="MobiDB-lite"/>
    </source>
</evidence>
<evidence type="ECO:0000313" key="2">
    <source>
        <dbReference type="EMBL" id="KAL2073300.1"/>
    </source>
</evidence>
<dbReference type="EMBL" id="JAZHXI010000003">
    <property type="protein sequence ID" value="KAL2073300.1"/>
    <property type="molecule type" value="Genomic_DNA"/>
</dbReference>